<feature type="domain" description="RNB" evidence="1">
    <location>
        <begin position="727"/>
        <end position="952"/>
    </location>
</feature>
<dbReference type="GO" id="GO:0003723">
    <property type="term" value="F:RNA binding"/>
    <property type="evidence" value="ECO:0007669"/>
    <property type="project" value="InterPro"/>
</dbReference>
<dbReference type="GO" id="GO:0016075">
    <property type="term" value="P:rRNA catabolic process"/>
    <property type="evidence" value="ECO:0007669"/>
    <property type="project" value="TreeGrafter"/>
</dbReference>
<dbReference type="PANTHER" id="PTHR23355:SF35">
    <property type="entry name" value="EXOSOME COMPLEX EXONUCLEASE RRP44"/>
    <property type="match status" value="1"/>
</dbReference>
<evidence type="ECO:0000259" key="1">
    <source>
        <dbReference type="SMART" id="SM00955"/>
    </source>
</evidence>
<organism evidence="2 3">
    <name type="scientific">Mycena metata</name>
    <dbReference type="NCBI Taxonomy" id="1033252"/>
    <lineage>
        <taxon>Eukaryota</taxon>
        <taxon>Fungi</taxon>
        <taxon>Dikarya</taxon>
        <taxon>Basidiomycota</taxon>
        <taxon>Agaricomycotina</taxon>
        <taxon>Agaricomycetes</taxon>
        <taxon>Agaricomycetidae</taxon>
        <taxon>Agaricales</taxon>
        <taxon>Marasmiineae</taxon>
        <taxon>Mycenaceae</taxon>
        <taxon>Mycena</taxon>
    </lineage>
</organism>
<evidence type="ECO:0000313" key="2">
    <source>
        <dbReference type="EMBL" id="KAJ7717328.1"/>
    </source>
</evidence>
<dbReference type="EMBL" id="JARKIB010000278">
    <property type="protein sequence ID" value="KAJ7717328.1"/>
    <property type="molecule type" value="Genomic_DNA"/>
</dbReference>
<dbReference type="GO" id="GO:0000175">
    <property type="term" value="F:3'-5'-RNA exonuclease activity"/>
    <property type="evidence" value="ECO:0007669"/>
    <property type="project" value="TreeGrafter"/>
</dbReference>
<dbReference type="Pfam" id="PF00773">
    <property type="entry name" value="RNB"/>
    <property type="match status" value="1"/>
</dbReference>
<gene>
    <name evidence="2" type="ORF">B0H16DRAFT_1799334</name>
</gene>
<proteinExistence type="predicted"/>
<dbReference type="InterPro" id="IPR033770">
    <property type="entry name" value="RRP44_S1"/>
</dbReference>
<dbReference type="InterPro" id="IPR050180">
    <property type="entry name" value="RNR_Ribonuclease"/>
</dbReference>
<evidence type="ECO:0000313" key="3">
    <source>
        <dbReference type="Proteomes" id="UP001215598"/>
    </source>
</evidence>
<dbReference type="Gene3D" id="2.40.50.140">
    <property type="entry name" value="Nucleic acid-binding proteins"/>
    <property type="match status" value="1"/>
</dbReference>
<keyword evidence="3" id="KW-1185">Reference proteome</keyword>
<dbReference type="GO" id="GO:0004519">
    <property type="term" value="F:endonuclease activity"/>
    <property type="evidence" value="ECO:0007669"/>
    <property type="project" value="TreeGrafter"/>
</dbReference>
<dbReference type="AlphaFoldDB" id="A0AAD7HCC4"/>
<comment type="caution">
    <text evidence="2">The sequence shown here is derived from an EMBL/GenBank/DDBJ whole genome shotgun (WGS) entry which is preliminary data.</text>
</comment>
<dbReference type="GO" id="GO:0000177">
    <property type="term" value="C:cytoplasmic exosome (RNase complex)"/>
    <property type="evidence" value="ECO:0007669"/>
    <property type="project" value="TreeGrafter"/>
</dbReference>
<sequence>MAVPWCGAVSSGFAVVPRLRRRNDLGRPPKHLFRAELVEDALTSVRYQRNPRFCKYRDQLFDAVGGLLWLSNVAVVKCTTPPTDEEIEFFRPSCKHFPMSDRHPKRTLAIAAGDLVMVPRGACATYIKGRENAGKDVEGVWQDGAVGVVVRCLQGDDARFVLIQQDYPYDGTAGVDESGAVKRPSPHPKRVQALPKLMKEMFPSAALNPPRAPPPFLISTSLLGHHLFRIPRVLAPNDRVEVVGQALQTVGRVLAIHLDPFDEGIVSVTLQPLPPPDLDNVAEDNAPNPEPITVPIPSPRDGFIIALYTAGVAEIFNFTIERDYRTNTRSYSHRDTTEVANDDAITVTVPTNHLKFVNAGKAPLPTVSTPTAIFNPPNSLFQDDGGPATGTPLDDPTHYNRKTRAFFSQLFWTGKVFTGREVTVVGNHSLKGLHGWVVGWTFPARAYKNHKNYVTSYKLAQDLLLAKDEVPLEIDPEVVDPKWFENRKWVISDNPQSWRKTGFEGVRVQVQLDRTGHTVGTISEIMINFLQDRVTGLDLRKAAFVPVRTEQIDPPRVRTPPTEIIPRFRDQMWTGPDPLETPLEKAAREAKPRDEDGSWLALPELRGKHIDVVLDTMTYSAAEAKKWAERNTLNNGVDGWVTLDGSSFTKGKKLKVRTSPVGHLLNVLPANLIADESTTLPGALQAPAAGLVKVQFEMLTLGVDGGHGWFPLHSLYRALNKTPSGYDRLKTSVFFEQGDIDDTLHARPPPNGNIEAGIHIADTSNFVHTDTPMDTEAAARGTTVYLVDKRIDMLPALLGTNLCSLRPNVERLAFSAIWAEIIDVRFTKSVIKSKAAFTYVEAQLRKDDDPKLQDPLTTAIRLLNSLAQKLKAARMAAGALNLASPEVKIHLDSAESSDPIDKRKGMTLDVSSSGALADSLDKCVDANEPAFNTLRGARYVWSLRARELHLFHESDSTLCRCLGPSTALNGNLHASLHSKSHVEHILEVVNRRHWMAQMTGRASVEYYVGLALKGRGEKQGGGKVTKEAFVIRTFRNSLGVFVSKLGIEGLVMFKRDLTEFEADNYVVTIPGLSTAVSGDEDVTISVFDEVVVNIEVEKDKNTGKGKVKMTLVRPIDSSAV</sequence>
<dbReference type="PANTHER" id="PTHR23355">
    <property type="entry name" value="RIBONUCLEASE"/>
    <property type="match status" value="1"/>
</dbReference>
<dbReference type="Pfam" id="PF17215">
    <property type="entry name" value="Rrp44_S1"/>
    <property type="match status" value="1"/>
</dbReference>
<dbReference type="SUPFAM" id="SSF50249">
    <property type="entry name" value="Nucleic acid-binding proteins"/>
    <property type="match status" value="2"/>
</dbReference>
<protein>
    <recommendedName>
        <fullName evidence="1">RNB domain-containing protein</fullName>
    </recommendedName>
</protein>
<reference evidence="2" key="1">
    <citation type="submission" date="2023-03" db="EMBL/GenBank/DDBJ databases">
        <title>Massive genome expansion in bonnet fungi (Mycena s.s.) driven by repeated elements and novel gene families across ecological guilds.</title>
        <authorList>
            <consortium name="Lawrence Berkeley National Laboratory"/>
            <person name="Harder C.B."/>
            <person name="Miyauchi S."/>
            <person name="Viragh M."/>
            <person name="Kuo A."/>
            <person name="Thoen E."/>
            <person name="Andreopoulos B."/>
            <person name="Lu D."/>
            <person name="Skrede I."/>
            <person name="Drula E."/>
            <person name="Henrissat B."/>
            <person name="Morin E."/>
            <person name="Kohler A."/>
            <person name="Barry K."/>
            <person name="LaButti K."/>
            <person name="Morin E."/>
            <person name="Salamov A."/>
            <person name="Lipzen A."/>
            <person name="Mereny Z."/>
            <person name="Hegedus B."/>
            <person name="Baldrian P."/>
            <person name="Stursova M."/>
            <person name="Weitz H."/>
            <person name="Taylor A."/>
            <person name="Grigoriev I.V."/>
            <person name="Nagy L.G."/>
            <person name="Martin F."/>
            <person name="Kauserud H."/>
        </authorList>
    </citation>
    <scope>NUCLEOTIDE SEQUENCE</scope>
    <source>
        <strain evidence="2">CBHHK182m</strain>
    </source>
</reference>
<name>A0AAD7HCC4_9AGAR</name>
<dbReference type="SMART" id="SM00955">
    <property type="entry name" value="RNB"/>
    <property type="match status" value="1"/>
</dbReference>
<dbReference type="InterPro" id="IPR012340">
    <property type="entry name" value="NA-bd_OB-fold"/>
</dbReference>
<dbReference type="Proteomes" id="UP001215598">
    <property type="component" value="Unassembled WGS sequence"/>
</dbReference>
<dbReference type="GO" id="GO:0000176">
    <property type="term" value="C:nuclear exosome (RNase complex)"/>
    <property type="evidence" value="ECO:0007669"/>
    <property type="project" value="TreeGrafter"/>
</dbReference>
<dbReference type="InterPro" id="IPR001900">
    <property type="entry name" value="RNase_II/R"/>
</dbReference>
<accession>A0AAD7HCC4</accession>
<dbReference type="GO" id="GO:0071031">
    <property type="term" value="P:nuclear mRNA surveillance of mRNA 3'-end processing"/>
    <property type="evidence" value="ECO:0007669"/>
    <property type="project" value="TreeGrafter"/>
</dbReference>